<name>A0A420RWC3_FUSOX</name>
<dbReference type="VEuPathDB" id="FungiDB:FOXG_15467"/>
<sequence length="149" mass="17359">MAGPLQVGDLISLGRLAWEVYRYGWSEDHNATKQYEEFGRDVRGLAENLDILSRVVAWADNSLQSQRRQGAPAKLRWDRMSLVQIIGDYEMTLRECNELLRSNNRYRVGTNPLRNLEWNVLVQPAADQLRQRIMLHNSKILHVLKPFEV</sequence>
<gene>
    <name evidence="1" type="ORF">BFJ68_g2494</name>
</gene>
<reference evidence="1 2" key="1">
    <citation type="journal article" date="2018" name="Sci. Rep.">
        <title>Characterisation of pathogen-specific regions and novel effector candidates in Fusarium oxysporum f. sp. cepae.</title>
        <authorList>
            <person name="Armitage A.D."/>
            <person name="Taylor A."/>
            <person name="Sobczyk M.K."/>
            <person name="Baxter L."/>
            <person name="Greenfield B.P."/>
            <person name="Bates H.J."/>
            <person name="Wilson F."/>
            <person name="Jackson A.C."/>
            <person name="Ott S."/>
            <person name="Harrison R.J."/>
            <person name="Clarkson J.P."/>
        </authorList>
    </citation>
    <scope>NUCLEOTIDE SEQUENCE [LARGE SCALE GENOMIC DNA]</scope>
    <source>
        <strain evidence="1 2">Fo_A28</strain>
    </source>
</reference>
<evidence type="ECO:0000313" key="2">
    <source>
        <dbReference type="Proteomes" id="UP000285860"/>
    </source>
</evidence>
<dbReference type="AlphaFoldDB" id="A0A420RWC3"/>
<accession>A0A420RWC3</accession>
<dbReference type="VEuPathDB" id="FungiDB:FOIG_02625"/>
<evidence type="ECO:0008006" key="3">
    <source>
        <dbReference type="Google" id="ProtNLM"/>
    </source>
</evidence>
<proteinExistence type="predicted"/>
<dbReference type="Proteomes" id="UP000285860">
    <property type="component" value="Unassembled WGS sequence"/>
</dbReference>
<dbReference type="VEuPathDB" id="FungiDB:FOZG_05937"/>
<comment type="caution">
    <text evidence="1">The sequence shown here is derived from an EMBL/GenBank/DDBJ whole genome shotgun (WGS) entry which is preliminary data.</text>
</comment>
<dbReference type="VEuPathDB" id="FungiDB:HZS61_009324"/>
<dbReference type="VEuPathDB" id="FungiDB:FOC4_g10004427"/>
<protein>
    <recommendedName>
        <fullName evidence="3">Prion-inhibition and propagation HeLo domain-containing protein</fullName>
    </recommendedName>
</protein>
<organism evidence="1 2">
    <name type="scientific">Fusarium oxysporum</name>
    <name type="common">Fusarium vascular wilt</name>
    <dbReference type="NCBI Taxonomy" id="5507"/>
    <lineage>
        <taxon>Eukaryota</taxon>
        <taxon>Fungi</taxon>
        <taxon>Dikarya</taxon>
        <taxon>Ascomycota</taxon>
        <taxon>Pezizomycotina</taxon>
        <taxon>Sordariomycetes</taxon>
        <taxon>Hypocreomycetidae</taxon>
        <taxon>Hypocreales</taxon>
        <taxon>Nectriaceae</taxon>
        <taxon>Fusarium</taxon>
        <taxon>Fusarium oxysporum species complex</taxon>
    </lineage>
</organism>
<dbReference type="EMBL" id="MRCY01000007">
    <property type="protein sequence ID" value="RKL21225.1"/>
    <property type="molecule type" value="Genomic_DNA"/>
</dbReference>
<dbReference type="VEuPathDB" id="FungiDB:FOC1_g10008088"/>
<evidence type="ECO:0000313" key="1">
    <source>
        <dbReference type="EMBL" id="RKL21225.1"/>
    </source>
</evidence>
<dbReference type="VEuPathDB" id="FungiDB:FOMG_05788"/>